<evidence type="ECO:0000313" key="2">
    <source>
        <dbReference type="EMBL" id="MEN2791800.1"/>
    </source>
</evidence>
<dbReference type="PRINTS" id="PR00081">
    <property type="entry name" value="GDHRDH"/>
</dbReference>
<comment type="caution">
    <text evidence="2">The sequence shown here is derived from an EMBL/GenBank/DDBJ whole genome shotgun (WGS) entry which is preliminary data.</text>
</comment>
<organism evidence="2 3">
    <name type="scientific">Sphingomonas oligophenolica</name>
    <dbReference type="NCBI Taxonomy" id="301154"/>
    <lineage>
        <taxon>Bacteria</taxon>
        <taxon>Pseudomonadati</taxon>
        <taxon>Pseudomonadota</taxon>
        <taxon>Alphaproteobacteria</taxon>
        <taxon>Sphingomonadales</taxon>
        <taxon>Sphingomonadaceae</taxon>
        <taxon>Sphingomonas</taxon>
    </lineage>
</organism>
<dbReference type="InterPro" id="IPR002347">
    <property type="entry name" value="SDR_fam"/>
</dbReference>
<keyword evidence="3" id="KW-1185">Reference proteome</keyword>
<dbReference type="Pfam" id="PF00106">
    <property type="entry name" value="adh_short"/>
    <property type="match status" value="1"/>
</dbReference>
<dbReference type="EMBL" id="JBDIME010000020">
    <property type="protein sequence ID" value="MEN2791800.1"/>
    <property type="molecule type" value="Genomic_DNA"/>
</dbReference>
<name>A0ABU9Y7M1_9SPHN</name>
<accession>A0ABU9Y7M1</accession>
<dbReference type="SUPFAM" id="SSF51735">
    <property type="entry name" value="NAD(P)-binding Rossmann-fold domains"/>
    <property type="match status" value="1"/>
</dbReference>
<dbReference type="PANTHER" id="PTHR43157">
    <property type="entry name" value="PHOSPHATIDYLINOSITOL-GLYCAN BIOSYNTHESIS CLASS F PROTEIN-RELATED"/>
    <property type="match status" value="1"/>
</dbReference>
<dbReference type="RefSeq" id="WP_343892704.1">
    <property type="nucleotide sequence ID" value="NZ_BAAAEH010000061.1"/>
</dbReference>
<dbReference type="Proteomes" id="UP001419910">
    <property type="component" value="Unassembled WGS sequence"/>
</dbReference>
<protein>
    <submittedName>
        <fullName evidence="2">SDR family NAD(P)-dependent oxidoreductase</fullName>
    </submittedName>
</protein>
<keyword evidence="1" id="KW-0560">Oxidoreductase</keyword>
<proteinExistence type="predicted"/>
<reference evidence="2 3" key="1">
    <citation type="submission" date="2024-05" db="EMBL/GenBank/DDBJ databases">
        <authorList>
            <person name="Liu Q."/>
            <person name="Xin Y.-H."/>
        </authorList>
    </citation>
    <scope>NUCLEOTIDE SEQUENCE [LARGE SCALE GENOMIC DNA]</scope>
    <source>
        <strain evidence="2 3">CGMCC 1.10181</strain>
    </source>
</reference>
<gene>
    <name evidence="2" type="ORF">ABC974_19365</name>
</gene>
<dbReference type="InterPro" id="IPR036291">
    <property type="entry name" value="NAD(P)-bd_dom_sf"/>
</dbReference>
<dbReference type="PANTHER" id="PTHR43157:SF31">
    <property type="entry name" value="PHOSPHATIDYLINOSITOL-GLYCAN BIOSYNTHESIS CLASS F PROTEIN"/>
    <property type="match status" value="1"/>
</dbReference>
<sequence>MAPDQSRVAVVTGASSGIGKEVAKALARQGFSVIGTGRDAERIAAAEAEIRSASSGGHVHMLRADLSLIAEAERTARDIAALTDRVDVLINNAGGMASGQVMTEEGHEANFAGNHLGPFVLTRALLPLLRAAAATSPPASVRIINTASDASEMIPMINLDDLESLTAFNPGLAYCTGKLANVLFARALAKRLAGDGIVAHSVHPGAVDSNFFSYAPAATRERVKDMPKFSTEEGADTLVWLATSEEGGQGSGGYWHQRKPRVPNPLVDDDAIVDRFWKESERLVAGIGA</sequence>
<dbReference type="Gene3D" id="3.40.50.720">
    <property type="entry name" value="NAD(P)-binding Rossmann-like Domain"/>
    <property type="match status" value="1"/>
</dbReference>
<evidence type="ECO:0000256" key="1">
    <source>
        <dbReference type="ARBA" id="ARBA00023002"/>
    </source>
</evidence>
<evidence type="ECO:0000313" key="3">
    <source>
        <dbReference type="Proteomes" id="UP001419910"/>
    </source>
</evidence>